<evidence type="ECO:0000313" key="12">
    <source>
        <dbReference type="Proteomes" id="UP000500755"/>
    </source>
</evidence>
<keyword evidence="8" id="KW-0408">Iron</keyword>
<evidence type="ECO:0000313" key="11">
    <source>
        <dbReference type="EMBL" id="QKD44822.1"/>
    </source>
</evidence>
<dbReference type="PANTHER" id="PTHR42917:SF2">
    <property type="entry name" value="2,4-DIENOYL-COA REDUCTASE [(2E)-ENOYL-COA-PRODUCING]"/>
    <property type="match status" value="1"/>
</dbReference>
<organism evidence="11 12">
    <name type="scientific">Alicycliphilus denitrificans</name>
    <dbReference type="NCBI Taxonomy" id="179636"/>
    <lineage>
        <taxon>Bacteria</taxon>
        <taxon>Pseudomonadati</taxon>
        <taxon>Pseudomonadota</taxon>
        <taxon>Betaproteobacteria</taxon>
        <taxon>Burkholderiales</taxon>
        <taxon>Comamonadaceae</taxon>
        <taxon>Alicycliphilus</taxon>
    </lineage>
</organism>
<keyword evidence="4" id="KW-0285">Flavoprotein</keyword>
<dbReference type="Gene3D" id="3.20.20.70">
    <property type="entry name" value="Aldolase class I"/>
    <property type="match status" value="1"/>
</dbReference>
<dbReference type="RefSeq" id="WP_103018583.1">
    <property type="nucleotide sequence ID" value="NZ_CP051298.1"/>
</dbReference>
<sequence>MSLYKRVFSPIRIGGVEAPNRIVRTAHATRLAHRYVNDDLIAYHLERAKGGAGLSIIESTSVHPSSTFSLSAADDGAIAPMRRLVDAIAPTGMKLFTQLWHGGYTDPAADGGLPWAVTALPGRYSVAPPIPMTTGQIGELVDAYGQAAARMQAAGLDGVEVLAGAGYLFSQFFSPVLNQRQDEYGGSFDNRIRALLETLRAIRAATAPGFALGVRLGASTDERILSTADVNAIALRAQAEGLIDFVNITHGDYYFHVERYAGMDRPVGYQLPASERVGQGLTVPRIIVGRYATLDDAEQALKEGQADMVNIVRGMIADPMLVVKARAGRGTEVRPCIGCNQGCIGGVFTGRMRCAVNPVVGDEARLAEDRIVPAPSPRKVLVVGGGVAGMEAARTARLMGHRVTLIEATSGLGGLLNQARHLPRLHLIGDIALWLEGEIYRLGVDVRLSTYVEAGEVLAENPDVVIVATGSQPTEASGFRQTADPATGLRIAPGARVLTSLDLCMAGAGDYGKTAIVFDDIGHYEAIGCCEALIASGAEVTYVTRHLMFAPAVEGTGRTQAALQRFHRSGRFRVLTQSALVSIDQGSAEVRPLYGDTPENVSADTVVLVGYRQSQNEIWQALQGRVPQLHIVGDALSARDIQPAIREGHLAARSIA</sequence>
<dbReference type="InterPro" id="IPR001155">
    <property type="entry name" value="OxRdtase_FMN_N"/>
</dbReference>
<evidence type="ECO:0000256" key="9">
    <source>
        <dbReference type="ARBA" id="ARBA00023014"/>
    </source>
</evidence>
<reference evidence="11 12" key="1">
    <citation type="submission" date="2020-05" db="EMBL/GenBank/DDBJ databases">
        <title>Complete genome sequence of Alicycliphilus denitrificans DP3.</title>
        <authorList>
            <person name="Chen X."/>
        </authorList>
    </citation>
    <scope>NUCLEOTIDE SEQUENCE [LARGE SCALE GENOMIC DNA]</scope>
    <source>
        <strain evidence="11 12">DP3</strain>
    </source>
</reference>
<dbReference type="Pfam" id="PF12831">
    <property type="entry name" value="FAD_oxidored"/>
    <property type="match status" value="1"/>
</dbReference>
<evidence type="ECO:0000256" key="4">
    <source>
        <dbReference type="ARBA" id="ARBA00022630"/>
    </source>
</evidence>
<dbReference type="InterPro" id="IPR013785">
    <property type="entry name" value="Aldolase_TIM"/>
</dbReference>
<dbReference type="InterPro" id="IPR036188">
    <property type="entry name" value="FAD/NAD-bd_sf"/>
</dbReference>
<dbReference type="Pfam" id="PF00724">
    <property type="entry name" value="Oxidored_FMN"/>
    <property type="match status" value="1"/>
</dbReference>
<evidence type="ECO:0000256" key="3">
    <source>
        <dbReference type="ARBA" id="ARBA00011048"/>
    </source>
</evidence>
<evidence type="ECO:0000259" key="10">
    <source>
        <dbReference type="Pfam" id="PF00724"/>
    </source>
</evidence>
<dbReference type="GO" id="GO:0046872">
    <property type="term" value="F:metal ion binding"/>
    <property type="evidence" value="ECO:0007669"/>
    <property type="project" value="UniProtKB-KW"/>
</dbReference>
<proteinExistence type="inferred from homology"/>
<evidence type="ECO:0000256" key="1">
    <source>
        <dbReference type="ARBA" id="ARBA00001917"/>
    </source>
</evidence>
<keyword evidence="7" id="KW-0560">Oxidoreductase</keyword>
<dbReference type="Proteomes" id="UP000500755">
    <property type="component" value="Chromosome"/>
</dbReference>
<dbReference type="AlphaFoldDB" id="A0A858ZW41"/>
<dbReference type="EMBL" id="CP051298">
    <property type="protein sequence ID" value="QKD44822.1"/>
    <property type="molecule type" value="Genomic_DNA"/>
</dbReference>
<evidence type="ECO:0000256" key="2">
    <source>
        <dbReference type="ARBA" id="ARBA00001966"/>
    </source>
</evidence>
<dbReference type="PANTHER" id="PTHR42917">
    <property type="entry name" value="2,4-DIENOYL-COA REDUCTASE"/>
    <property type="match status" value="1"/>
</dbReference>
<dbReference type="Gene3D" id="3.50.50.60">
    <property type="entry name" value="FAD/NAD(P)-binding domain"/>
    <property type="match status" value="1"/>
</dbReference>
<name>A0A858ZW41_9BURK</name>
<dbReference type="InterPro" id="IPR051793">
    <property type="entry name" value="NADH:flavin_oxidoreductase"/>
</dbReference>
<evidence type="ECO:0000256" key="8">
    <source>
        <dbReference type="ARBA" id="ARBA00023004"/>
    </source>
</evidence>
<keyword evidence="5" id="KW-0288">FMN</keyword>
<dbReference type="GO" id="GO:0051536">
    <property type="term" value="F:iron-sulfur cluster binding"/>
    <property type="evidence" value="ECO:0007669"/>
    <property type="project" value="UniProtKB-KW"/>
</dbReference>
<keyword evidence="6" id="KW-0479">Metal-binding</keyword>
<dbReference type="GO" id="GO:0010181">
    <property type="term" value="F:FMN binding"/>
    <property type="evidence" value="ECO:0007669"/>
    <property type="project" value="InterPro"/>
</dbReference>
<accession>A0A858ZW41</accession>
<dbReference type="SUPFAM" id="SSF51395">
    <property type="entry name" value="FMN-linked oxidoreductases"/>
    <property type="match status" value="1"/>
</dbReference>
<comment type="similarity">
    <text evidence="3">In the N-terminal section; belongs to the NADH:flavin oxidoreductase/NADH oxidase family.</text>
</comment>
<dbReference type="Gene3D" id="3.40.50.720">
    <property type="entry name" value="NAD(P)-binding Rossmann-like Domain"/>
    <property type="match status" value="1"/>
</dbReference>
<gene>
    <name evidence="11" type="ORF">HF896_14895</name>
</gene>
<dbReference type="SUPFAM" id="SSF51905">
    <property type="entry name" value="FAD/NAD(P)-binding domain"/>
    <property type="match status" value="1"/>
</dbReference>
<evidence type="ECO:0000256" key="5">
    <source>
        <dbReference type="ARBA" id="ARBA00022643"/>
    </source>
</evidence>
<evidence type="ECO:0000256" key="6">
    <source>
        <dbReference type="ARBA" id="ARBA00022723"/>
    </source>
</evidence>
<feature type="domain" description="NADH:flavin oxidoreductase/NADH oxidase N-terminal" evidence="10">
    <location>
        <begin position="7"/>
        <end position="331"/>
    </location>
</feature>
<protein>
    <submittedName>
        <fullName evidence="11">FAD-dependent oxidoreductase</fullName>
    </submittedName>
</protein>
<comment type="cofactor">
    <cofactor evidence="1">
        <name>FMN</name>
        <dbReference type="ChEBI" id="CHEBI:58210"/>
    </cofactor>
</comment>
<dbReference type="GO" id="GO:0016491">
    <property type="term" value="F:oxidoreductase activity"/>
    <property type="evidence" value="ECO:0007669"/>
    <property type="project" value="UniProtKB-KW"/>
</dbReference>
<keyword evidence="9" id="KW-0411">Iron-sulfur</keyword>
<comment type="cofactor">
    <cofactor evidence="2">
        <name>[4Fe-4S] cluster</name>
        <dbReference type="ChEBI" id="CHEBI:49883"/>
    </cofactor>
</comment>
<dbReference type="PRINTS" id="PR00411">
    <property type="entry name" value="PNDRDTASEI"/>
</dbReference>
<evidence type="ECO:0000256" key="7">
    <source>
        <dbReference type="ARBA" id="ARBA00023002"/>
    </source>
</evidence>